<dbReference type="PRINTS" id="PR00947">
    <property type="entry name" value="CUTICLE"/>
</dbReference>
<feature type="chain" id="PRO_5022710914" evidence="5">
    <location>
        <begin position="19"/>
        <end position="206"/>
    </location>
</feature>
<dbReference type="PANTHER" id="PTHR12236">
    <property type="entry name" value="STRUCTURAL CONTITUENT OF CUTICLE"/>
    <property type="match status" value="1"/>
</dbReference>
<dbReference type="GO" id="GO:0031012">
    <property type="term" value="C:extracellular matrix"/>
    <property type="evidence" value="ECO:0007669"/>
    <property type="project" value="TreeGrafter"/>
</dbReference>
<evidence type="ECO:0000256" key="2">
    <source>
        <dbReference type="ARBA" id="ARBA00022729"/>
    </source>
</evidence>
<sequence length="206" mass="23031">MSCTKALAVILLSSLVCGEPPLQYIQPPYKHGINSLGSNNLAPNNDYSLQNTYLPPHNGFSGSDYNGHGQGHNYNHGQNNGYGQNHGHDHDHSYDHENEVPKSYEFGYSVKDAKSGNDYDRREMSDGNVVRGEYRVQLPDGRTQIVSYHADWRTGFHAEVRYEGEAQYPQNNNNGYNYNPPDYTGSSSGFHSGLQPPRPSYGSPFQ</sequence>
<dbReference type="Proteomes" id="UP000324832">
    <property type="component" value="Unassembled WGS sequence"/>
</dbReference>
<keyword evidence="1 3" id="KW-0193">Cuticle</keyword>
<dbReference type="GO" id="GO:0042302">
    <property type="term" value="F:structural constituent of cuticle"/>
    <property type="evidence" value="ECO:0007669"/>
    <property type="project" value="UniProtKB-UniRule"/>
</dbReference>
<evidence type="ECO:0000256" key="3">
    <source>
        <dbReference type="PROSITE-ProRule" id="PRU00497"/>
    </source>
</evidence>
<feature type="signal peptide" evidence="5">
    <location>
        <begin position="1"/>
        <end position="18"/>
    </location>
</feature>
<dbReference type="EMBL" id="FZQP02004889">
    <property type="protein sequence ID" value="VVD00665.1"/>
    <property type="molecule type" value="Genomic_DNA"/>
</dbReference>
<feature type="region of interest" description="Disordered" evidence="4">
    <location>
        <begin position="167"/>
        <end position="206"/>
    </location>
</feature>
<organism evidence="6 7">
    <name type="scientific">Leptidea sinapis</name>
    <dbReference type="NCBI Taxonomy" id="189913"/>
    <lineage>
        <taxon>Eukaryota</taxon>
        <taxon>Metazoa</taxon>
        <taxon>Ecdysozoa</taxon>
        <taxon>Arthropoda</taxon>
        <taxon>Hexapoda</taxon>
        <taxon>Insecta</taxon>
        <taxon>Pterygota</taxon>
        <taxon>Neoptera</taxon>
        <taxon>Endopterygota</taxon>
        <taxon>Lepidoptera</taxon>
        <taxon>Glossata</taxon>
        <taxon>Ditrysia</taxon>
        <taxon>Papilionoidea</taxon>
        <taxon>Pieridae</taxon>
        <taxon>Dismorphiinae</taxon>
        <taxon>Leptidea</taxon>
    </lineage>
</organism>
<evidence type="ECO:0000313" key="7">
    <source>
        <dbReference type="Proteomes" id="UP000324832"/>
    </source>
</evidence>
<reference evidence="6 7" key="1">
    <citation type="submission" date="2017-07" db="EMBL/GenBank/DDBJ databases">
        <authorList>
            <person name="Talla V."/>
            <person name="Backstrom N."/>
        </authorList>
    </citation>
    <scope>NUCLEOTIDE SEQUENCE [LARGE SCALE GENOMIC DNA]</scope>
</reference>
<gene>
    <name evidence="6" type="ORF">LSINAPIS_LOCUS11257</name>
</gene>
<dbReference type="AlphaFoldDB" id="A0A5E4QSJ8"/>
<evidence type="ECO:0000256" key="5">
    <source>
        <dbReference type="SAM" id="SignalP"/>
    </source>
</evidence>
<evidence type="ECO:0000256" key="1">
    <source>
        <dbReference type="ARBA" id="ARBA00022460"/>
    </source>
</evidence>
<proteinExistence type="predicted"/>
<protein>
    <submittedName>
        <fullName evidence="6">Uncharacterized protein</fullName>
    </submittedName>
</protein>
<dbReference type="PANTHER" id="PTHR12236:SF79">
    <property type="entry name" value="CUTICULAR PROTEIN 50CB-RELATED"/>
    <property type="match status" value="1"/>
</dbReference>
<evidence type="ECO:0000313" key="6">
    <source>
        <dbReference type="EMBL" id="VVD00665.1"/>
    </source>
</evidence>
<keyword evidence="7" id="KW-1185">Reference proteome</keyword>
<accession>A0A5E4QSJ8</accession>
<dbReference type="Pfam" id="PF00379">
    <property type="entry name" value="Chitin_bind_4"/>
    <property type="match status" value="1"/>
</dbReference>
<dbReference type="InterPro" id="IPR051217">
    <property type="entry name" value="Insect_Cuticle_Struc_Prot"/>
</dbReference>
<keyword evidence="2 5" id="KW-0732">Signal</keyword>
<dbReference type="InterPro" id="IPR031311">
    <property type="entry name" value="CHIT_BIND_RR_consensus"/>
</dbReference>
<feature type="compositionally biased region" description="Low complexity" evidence="4">
    <location>
        <begin position="167"/>
        <end position="181"/>
    </location>
</feature>
<name>A0A5E4QSJ8_9NEOP</name>
<dbReference type="PROSITE" id="PS00233">
    <property type="entry name" value="CHIT_BIND_RR_1"/>
    <property type="match status" value="1"/>
</dbReference>
<dbReference type="GO" id="GO:0005615">
    <property type="term" value="C:extracellular space"/>
    <property type="evidence" value="ECO:0007669"/>
    <property type="project" value="TreeGrafter"/>
</dbReference>
<dbReference type="InterPro" id="IPR000618">
    <property type="entry name" value="Insect_cuticle"/>
</dbReference>
<dbReference type="PROSITE" id="PS51155">
    <property type="entry name" value="CHIT_BIND_RR_2"/>
    <property type="match status" value="1"/>
</dbReference>
<evidence type="ECO:0000256" key="4">
    <source>
        <dbReference type="SAM" id="MobiDB-lite"/>
    </source>
</evidence>